<dbReference type="AlphaFoldDB" id="A0A9N9S593"/>
<dbReference type="InterPro" id="IPR012337">
    <property type="entry name" value="RNaseH-like_sf"/>
</dbReference>
<dbReference type="PANTHER" id="PTHR22891">
    <property type="entry name" value="EUKARYOTIC TRANSLATION INITIATION FACTOR 2C"/>
    <property type="match status" value="1"/>
</dbReference>
<name>A0A9N9S593_9DIPT</name>
<dbReference type="Proteomes" id="UP001153620">
    <property type="component" value="Chromosome 4"/>
</dbReference>
<feature type="domain" description="Piwi" evidence="1">
    <location>
        <begin position="220"/>
        <end position="505"/>
    </location>
</feature>
<dbReference type="EMBL" id="OU895880">
    <property type="protein sequence ID" value="CAG9811555.1"/>
    <property type="molecule type" value="Genomic_DNA"/>
</dbReference>
<dbReference type="InterPro" id="IPR036085">
    <property type="entry name" value="PAZ_dom_sf"/>
</dbReference>
<evidence type="ECO:0000313" key="3">
    <source>
        <dbReference type="Proteomes" id="UP001153620"/>
    </source>
</evidence>
<dbReference type="SUPFAM" id="SSF53098">
    <property type="entry name" value="Ribonuclease H-like"/>
    <property type="match status" value="1"/>
</dbReference>
<sequence length="527" mass="60032">MIDLKILLNGASTGLLITCPAHQSLFTLKRLMISALGLMQKNNCNRSFIIEASLYIFPNVHQEDASLEKFYKFNLTSVISSQIYVTITPTVECASCPILLLELIQKKILNGLSFPHKLKNLQINKITKMLKALKIGYCRVPPKPIHKISNFLDLFESASTAKFIRNKHEITVENYFNKKYNIKLMFPGYPLVATEIFVKDLNSNSVIRNFLQQLVAHEYKFALVIVDNKIYNNVKNVAETYVDFTTQCIKIKTLLNAVANGASDKIYEGICSKLNTKLGGKNYEVKNLQNKNEIFFGVDVTHPDKNLSYSIAAIVSSIDAAGGRYKADYCHQEPNKEIIDNLYDAFINHLNAFNEENHQLLERIFYCRDGISNSQYNDVKNIEIEATKKIYKNLQSPEIIVFVALKRHRSRFFVDTESKNIPGSVIDTDIVEKQFLLLSHLSIQNVARPTKYEILVNDSKLNNAEIKQKIFDLCHGSARINKSSSYPLPIFYAHLSASRAKTYSLGEDDQMGKLPQIDGKWRPTKYI</sequence>
<dbReference type="Gene3D" id="3.40.50.2300">
    <property type="match status" value="1"/>
</dbReference>
<dbReference type="InterPro" id="IPR003165">
    <property type="entry name" value="Piwi"/>
</dbReference>
<evidence type="ECO:0000259" key="1">
    <source>
        <dbReference type="SMART" id="SM00950"/>
    </source>
</evidence>
<reference evidence="2" key="1">
    <citation type="submission" date="2022-01" db="EMBL/GenBank/DDBJ databases">
        <authorList>
            <person name="King R."/>
        </authorList>
    </citation>
    <scope>NUCLEOTIDE SEQUENCE</scope>
</reference>
<evidence type="ECO:0000313" key="2">
    <source>
        <dbReference type="EMBL" id="CAG9811555.1"/>
    </source>
</evidence>
<reference evidence="2" key="2">
    <citation type="submission" date="2022-10" db="EMBL/GenBank/DDBJ databases">
        <authorList>
            <consortium name="ENA_rothamsted_submissions"/>
            <consortium name="culmorum"/>
            <person name="King R."/>
        </authorList>
    </citation>
    <scope>NUCLEOTIDE SEQUENCE</scope>
</reference>
<gene>
    <name evidence="2" type="ORF">CHIRRI_LOCUS14363</name>
</gene>
<accession>A0A9N9S593</accession>
<dbReference type="CDD" id="cd02846">
    <property type="entry name" value="PAZ_argonaute_like"/>
    <property type="match status" value="1"/>
</dbReference>
<dbReference type="InterPro" id="IPR036397">
    <property type="entry name" value="RNaseH_sf"/>
</dbReference>
<dbReference type="Pfam" id="PF02171">
    <property type="entry name" value="Piwi"/>
    <property type="match status" value="1"/>
</dbReference>
<dbReference type="SMART" id="SM00950">
    <property type="entry name" value="Piwi"/>
    <property type="match status" value="1"/>
</dbReference>
<dbReference type="SUPFAM" id="SSF101690">
    <property type="entry name" value="PAZ domain"/>
    <property type="match status" value="1"/>
</dbReference>
<dbReference type="Gene3D" id="3.30.420.10">
    <property type="entry name" value="Ribonuclease H-like superfamily/Ribonuclease H"/>
    <property type="match status" value="1"/>
</dbReference>
<organism evidence="2 3">
    <name type="scientific">Chironomus riparius</name>
    <dbReference type="NCBI Taxonomy" id="315576"/>
    <lineage>
        <taxon>Eukaryota</taxon>
        <taxon>Metazoa</taxon>
        <taxon>Ecdysozoa</taxon>
        <taxon>Arthropoda</taxon>
        <taxon>Hexapoda</taxon>
        <taxon>Insecta</taxon>
        <taxon>Pterygota</taxon>
        <taxon>Neoptera</taxon>
        <taxon>Endopterygota</taxon>
        <taxon>Diptera</taxon>
        <taxon>Nematocera</taxon>
        <taxon>Chironomoidea</taxon>
        <taxon>Chironomidae</taxon>
        <taxon>Chironominae</taxon>
        <taxon>Chironomus</taxon>
    </lineage>
</organism>
<dbReference type="GO" id="GO:0003676">
    <property type="term" value="F:nucleic acid binding"/>
    <property type="evidence" value="ECO:0007669"/>
    <property type="project" value="InterPro"/>
</dbReference>
<dbReference type="OrthoDB" id="10252740at2759"/>
<protein>
    <recommendedName>
        <fullName evidence="1">Piwi domain-containing protein</fullName>
    </recommendedName>
</protein>
<proteinExistence type="predicted"/>
<keyword evidence="3" id="KW-1185">Reference proteome</keyword>